<evidence type="ECO:0000313" key="1">
    <source>
        <dbReference type="EMBL" id="KAB3866037.1"/>
    </source>
</evidence>
<comment type="caution">
    <text evidence="1">The sequence shown here is derived from an EMBL/GenBank/DDBJ whole genome shotgun (WGS) entry which is preliminary data.</text>
</comment>
<sequence length="159" mass="18390">MNRAIEKEAAEALLDRGVSVPFKDIRLPFRKKPLKVRVTMKRPTLAGQIEIGRQYLEMDTTAEEVRTLPKLEQMRFMARHGKRLSRIIAYTVCRGYISRHLFVGLTAWLVRNFVAYRYQVAATEQFERLMGTGPFMSIIRSAERTNPMKLRLSQGKKGS</sequence>
<dbReference type="EMBL" id="WCXA01000004">
    <property type="protein sequence ID" value="KAB3866037.1"/>
    <property type="molecule type" value="Genomic_DNA"/>
</dbReference>
<reference evidence="1 2" key="1">
    <citation type="journal article" date="2019" name="Nat. Med.">
        <title>A library of human gut bacterial isolates paired with longitudinal multiomics data enables mechanistic microbiome research.</title>
        <authorList>
            <person name="Poyet M."/>
            <person name="Groussin M."/>
            <person name="Gibbons S.M."/>
            <person name="Avila-Pacheco J."/>
            <person name="Jiang X."/>
            <person name="Kearney S.M."/>
            <person name="Perrotta A.R."/>
            <person name="Berdy B."/>
            <person name="Zhao S."/>
            <person name="Lieberman T.D."/>
            <person name="Swanson P.K."/>
            <person name="Smith M."/>
            <person name="Roesemann S."/>
            <person name="Alexander J.E."/>
            <person name="Rich S.A."/>
            <person name="Livny J."/>
            <person name="Vlamakis H."/>
            <person name="Clish C."/>
            <person name="Bullock K."/>
            <person name="Deik A."/>
            <person name="Scott J."/>
            <person name="Pierce K.A."/>
            <person name="Xavier R.J."/>
            <person name="Alm E.J."/>
        </authorList>
    </citation>
    <scope>NUCLEOTIDE SEQUENCE [LARGE SCALE GENOMIC DNA]</scope>
    <source>
        <strain evidence="1 2">BIOML-A9</strain>
    </source>
</reference>
<dbReference type="AlphaFoldDB" id="A0A7J5GA46"/>
<gene>
    <name evidence="1" type="ORF">GAS37_02605</name>
</gene>
<dbReference type="Proteomes" id="UP000470332">
    <property type="component" value="Unassembled WGS sequence"/>
</dbReference>
<accession>A0A7J5GA46</accession>
<evidence type="ECO:0000313" key="2">
    <source>
        <dbReference type="Proteomes" id="UP000470332"/>
    </source>
</evidence>
<proteinExistence type="predicted"/>
<organism evidence="1 2">
    <name type="scientific">Phocaeicola vulgatus</name>
    <name type="common">Bacteroides vulgatus</name>
    <dbReference type="NCBI Taxonomy" id="821"/>
    <lineage>
        <taxon>Bacteria</taxon>
        <taxon>Pseudomonadati</taxon>
        <taxon>Bacteroidota</taxon>
        <taxon>Bacteroidia</taxon>
        <taxon>Bacteroidales</taxon>
        <taxon>Bacteroidaceae</taxon>
        <taxon>Phocaeicola</taxon>
    </lineage>
</organism>
<protein>
    <submittedName>
        <fullName evidence="1">Uncharacterized protein</fullName>
    </submittedName>
</protein>
<name>A0A7J5GA46_PHOVU</name>